<name>A0A9D2RPA0_9MICO</name>
<reference evidence="1" key="1">
    <citation type="journal article" date="2021" name="PeerJ">
        <title>Extensive microbial diversity within the chicken gut microbiome revealed by metagenomics and culture.</title>
        <authorList>
            <person name="Gilroy R."/>
            <person name="Ravi A."/>
            <person name="Getino M."/>
            <person name="Pursley I."/>
            <person name="Horton D.L."/>
            <person name="Alikhan N.F."/>
            <person name="Baker D."/>
            <person name="Gharbi K."/>
            <person name="Hall N."/>
            <person name="Watson M."/>
            <person name="Adriaenssens E.M."/>
            <person name="Foster-Nyarko E."/>
            <person name="Jarju S."/>
            <person name="Secka A."/>
            <person name="Antonio M."/>
            <person name="Oren A."/>
            <person name="Chaudhuri R.R."/>
            <person name="La Ragione R."/>
            <person name="Hildebrand F."/>
            <person name="Pallen M.J."/>
        </authorList>
    </citation>
    <scope>NUCLEOTIDE SEQUENCE</scope>
    <source>
        <strain evidence="1">ChiHjej13B12-24818</strain>
    </source>
</reference>
<gene>
    <name evidence="1" type="ORF">H9786_11515</name>
</gene>
<sequence length="119" mass="13193">MSFTSDDERKAVLTTNTSVLARRIWIDSEHTTLPYEAGWASEAVFFTQVEGPHPELTVTTEISPDGIIWVPHGRVGTLAEHETLVSNSVSVFGNWLRLRIEGASAERPARILVHLNLKG</sequence>
<proteinExistence type="predicted"/>
<evidence type="ECO:0000313" key="2">
    <source>
        <dbReference type="Proteomes" id="UP000823823"/>
    </source>
</evidence>
<accession>A0A9D2RPA0</accession>
<evidence type="ECO:0000313" key="1">
    <source>
        <dbReference type="EMBL" id="HJB11134.1"/>
    </source>
</evidence>
<organism evidence="1 2">
    <name type="scientific">Candidatus Brachybacterium merdavium</name>
    <dbReference type="NCBI Taxonomy" id="2838513"/>
    <lineage>
        <taxon>Bacteria</taxon>
        <taxon>Bacillati</taxon>
        <taxon>Actinomycetota</taxon>
        <taxon>Actinomycetes</taxon>
        <taxon>Micrococcales</taxon>
        <taxon>Dermabacteraceae</taxon>
        <taxon>Brachybacterium</taxon>
    </lineage>
</organism>
<dbReference type="AlphaFoldDB" id="A0A9D2RPA0"/>
<protein>
    <submittedName>
        <fullName evidence="1">Uncharacterized protein</fullName>
    </submittedName>
</protein>
<comment type="caution">
    <text evidence="1">The sequence shown here is derived from an EMBL/GenBank/DDBJ whole genome shotgun (WGS) entry which is preliminary data.</text>
</comment>
<reference evidence="1" key="2">
    <citation type="submission" date="2021-04" db="EMBL/GenBank/DDBJ databases">
        <authorList>
            <person name="Gilroy R."/>
        </authorList>
    </citation>
    <scope>NUCLEOTIDE SEQUENCE</scope>
    <source>
        <strain evidence="1">ChiHjej13B12-24818</strain>
    </source>
</reference>
<dbReference type="EMBL" id="DWZH01000088">
    <property type="protein sequence ID" value="HJB11134.1"/>
    <property type="molecule type" value="Genomic_DNA"/>
</dbReference>
<dbReference type="Proteomes" id="UP000823823">
    <property type="component" value="Unassembled WGS sequence"/>
</dbReference>